<keyword evidence="3 5" id="KW-1133">Transmembrane helix</keyword>
<feature type="transmembrane region" description="Helical" evidence="5">
    <location>
        <begin position="38"/>
        <end position="61"/>
    </location>
</feature>
<evidence type="ECO:0000256" key="3">
    <source>
        <dbReference type="ARBA" id="ARBA00022989"/>
    </source>
</evidence>
<reference evidence="6" key="1">
    <citation type="submission" date="2024-07" db="EMBL/GenBank/DDBJ databases">
        <title>Identification and characteristics of an arsenic-resistant bacterial isolate, which belongs to a novel species.</title>
        <authorList>
            <person name="Juszczyk A."/>
            <person name="Kowalczyk A."/>
            <person name="Was K."/>
            <person name="Kosowicz W."/>
            <person name="Budzyn A."/>
            <person name="Latowski D."/>
        </authorList>
    </citation>
    <scope>NUCLEOTIDE SEQUENCE</scope>
    <source>
        <strain evidence="6">As8PL</strain>
    </source>
</reference>
<name>A0AB39BWI6_9BACI</name>
<proteinExistence type="inferred from homology"/>
<accession>A0AB39BWI6</accession>
<feature type="transmembrane region" description="Helical" evidence="5">
    <location>
        <begin position="12"/>
        <end position="32"/>
    </location>
</feature>
<dbReference type="EMBL" id="CP162551">
    <property type="protein sequence ID" value="XDI38306.1"/>
    <property type="molecule type" value="Genomic_DNA"/>
</dbReference>
<comment type="similarity">
    <text evidence="5">Belongs to the UPF0295 family.</text>
</comment>
<organism evidence="6">
    <name type="scientific">Alkalihalophilus sp. As8PL</name>
    <dbReference type="NCBI Taxonomy" id="3237103"/>
    <lineage>
        <taxon>Bacteria</taxon>
        <taxon>Bacillati</taxon>
        <taxon>Bacillota</taxon>
        <taxon>Bacilli</taxon>
        <taxon>Bacillales</taxon>
        <taxon>Bacillaceae</taxon>
        <taxon>Alkalihalophilus</taxon>
    </lineage>
</organism>
<evidence type="ECO:0000256" key="5">
    <source>
        <dbReference type="HAMAP-Rule" id="MF_01502"/>
    </source>
</evidence>
<dbReference type="HAMAP" id="MF_01502">
    <property type="entry name" value="UPF0295"/>
    <property type="match status" value="1"/>
</dbReference>
<evidence type="ECO:0000256" key="2">
    <source>
        <dbReference type="ARBA" id="ARBA00022692"/>
    </source>
</evidence>
<keyword evidence="2 5" id="KW-0812">Transmembrane</keyword>
<gene>
    <name evidence="6" type="ORF">AB3N04_08370</name>
</gene>
<dbReference type="InterPro" id="IPR020912">
    <property type="entry name" value="UPF0295"/>
</dbReference>
<protein>
    <recommendedName>
        <fullName evidence="5">UPF0295 protein AB3N04_08370</fullName>
    </recommendedName>
</protein>
<evidence type="ECO:0000256" key="4">
    <source>
        <dbReference type="ARBA" id="ARBA00023136"/>
    </source>
</evidence>
<sequence>MGIKYTNKINKIRTFALSLVFIGILVMYIGIFFRDSPILMTISMLIGFLFIIGSTVVYFWIGMLSTKSVQVVCPSCNKPTKMLGRVDACMHCNEPLTLDQSLEGKEFDESYNNKSKRS</sequence>
<dbReference type="GO" id="GO:0005886">
    <property type="term" value="C:plasma membrane"/>
    <property type="evidence" value="ECO:0007669"/>
    <property type="project" value="UniProtKB-SubCell"/>
</dbReference>
<comment type="subcellular location">
    <subcellularLocation>
        <location evidence="5">Cell membrane</location>
        <topology evidence="5">Multi-pass membrane protein</topology>
    </subcellularLocation>
</comment>
<evidence type="ECO:0000256" key="1">
    <source>
        <dbReference type="ARBA" id="ARBA00022475"/>
    </source>
</evidence>
<dbReference type="Pfam" id="PF11023">
    <property type="entry name" value="DUF2614"/>
    <property type="match status" value="1"/>
</dbReference>
<dbReference type="AlphaFoldDB" id="A0AB39BWI6"/>
<evidence type="ECO:0000313" key="6">
    <source>
        <dbReference type="EMBL" id="XDI38306.1"/>
    </source>
</evidence>
<keyword evidence="4 5" id="KW-0472">Membrane</keyword>
<keyword evidence="1 5" id="KW-1003">Cell membrane</keyword>
<dbReference type="RefSeq" id="WP_368505614.1">
    <property type="nucleotide sequence ID" value="NZ_CP162551.1"/>
</dbReference>
<dbReference type="NCBIfam" id="NF002796">
    <property type="entry name" value="PRK02935.1"/>
    <property type="match status" value="1"/>
</dbReference>